<evidence type="ECO:0000313" key="1">
    <source>
        <dbReference type="EMBL" id="ORY99289.1"/>
    </source>
</evidence>
<dbReference type="AlphaFoldDB" id="A0A1X2HJS4"/>
<protein>
    <submittedName>
        <fullName evidence="1">Uncharacterized protein</fullName>
    </submittedName>
</protein>
<dbReference type="EMBL" id="MCGN01000003">
    <property type="protein sequence ID" value="ORY99289.1"/>
    <property type="molecule type" value="Genomic_DNA"/>
</dbReference>
<sequence length="386" mass="43578">MGLTGPSAGAQGIPVSRSGSIHVNALATALRQLEFEPPADDDRFVWEDTDVSAAFHGFRLMVKAKLERKETLTYEGDVQHILALSSILLLKPDRTHPDLYKFLARDICGRLRAFMVVQAAQAINMDEHFSLLLKNKVDAILCKLNGGTRTMEGEGRPYSRLVALREITALMEGTEMTLVNKILKSIRNMVEMLPRDVDQKGPLEIEYITRHLHAILSPLFEDIDNDILFRWISVGDKEKQGTMWPDASINIMQSSALGPRLGCGEVKSQYQAQNSRFIGIDLVRLGYLAKDASDKNKAVARFAFFVVGDHVTFYILQRVQGQMYIMNEIEYITLPQKLSDIHMFVSQISKITRVISAFKYVTNCGNHTYPHDPRTVTDQVLKEFTE</sequence>
<dbReference type="Proteomes" id="UP000242180">
    <property type="component" value="Unassembled WGS sequence"/>
</dbReference>
<gene>
    <name evidence="1" type="ORF">BCR43DRAFT_489040</name>
</gene>
<accession>A0A1X2HJS4</accession>
<dbReference type="OMA" id="ASINIMQ"/>
<dbReference type="OrthoDB" id="2289025at2759"/>
<comment type="caution">
    <text evidence="1">The sequence shown here is derived from an EMBL/GenBank/DDBJ whole genome shotgun (WGS) entry which is preliminary data.</text>
</comment>
<reference evidence="1 2" key="1">
    <citation type="submission" date="2016-07" db="EMBL/GenBank/DDBJ databases">
        <title>Pervasive Adenine N6-methylation of Active Genes in Fungi.</title>
        <authorList>
            <consortium name="DOE Joint Genome Institute"/>
            <person name="Mondo S.J."/>
            <person name="Dannebaum R.O."/>
            <person name="Kuo R.C."/>
            <person name="Labutti K."/>
            <person name="Haridas S."/>
            <person name="Kuo A."/>
            <person name="Salamov A."/>
            <person name="Ahrendt S.R."/>
            <person name="Lipzen A."/>
            <person name="Sullivan W."/>
            <person name="Andreopoulos W.B."/>
            <person name="Clum A."/>
            <person name="Lindquist E."/>
            <person name="Daum C."/>
            <person name="Ramamoorthy G.K."/>
            <person name="Gryganskyi A."/>
            <person name="Culley D."/>
            <person name="Magnuson J.K."/>
            <person name="James T.Y."/>
            <person name="O'Malley M.A."/>
            <person name="Stajich J.E."/>
            <person name="Spatafora J.W."/>
            <person name="Visel A."/>
            <person name="Grigoriev I.V."/>
        </authorList>
    </citation>
    <scope>NUCLEOTIDE SEQUENCE [LARGE SCALE GENOMIC DNA]</scope>
    <source>
        <strain evidence="1 2">NRRL 2496</strain>
    </source>
</reference>
<dbReference type="InParanoid" id="A0A1X2HJS4"/>
<evidence type="ECO:0000313" key="2">
    <source>
        <dbReference type="Proteomes" id="UP000242180"/>
    </source>
</evidence>
<organism evidence="1 2">
    <name type="scientific">Syncephalastrum racemosum</name>
    <name type="common">Filamentous fungus</name>
    <dbReference type="NCBI Taxonomy" id="13706"/>
    <lineage>
        <taxon>Eukaryota</taxon>
        <taxon>Fungi</taxon>
        <taxon>Fungi incertae sedis</taxon>
        <taxon>Mucoromycota</taxon>
        <taxon>Mucoromycotina</taxon>
        <taxon>Mucoromycetes</taxon>
        <taxon>Mucorales</taxon>
        <taxon>Syncephalastraceae</taxon>
        <taxon>Syncephalastrum</taxon>
    </lineage>
</organism>
<keyword evidence="2" id="KW-1185">Reference proteome</keyword>
<name>A0A1X2HJS4_SYNRA</name>
<proteinExistence type="predicted"/>